<feature type="region of interest" description="Disordered" evidence="1">
    <location>
        <begin position="354"/>
        <end position="386"/>
    </location>
</feature>
<keyword evidence="3" id="KW-1185">Reference proteome</keyword>
<protein>
    <submittedName>
        <fullName evidence="2">Uncharacterized protein</fullName>
    </submittedName>
</protein>
<gene>
    <name evidence="2" type="ORF">GGX14DRAFT_609443</name>
</gene>
<proteinExistence type="predicted"/>
<accession>A0AAD6VJ99</accession>
<reference evidence="2" key="1">
    <citation type="submission" date="2023-03" db="EMBL/GenBank/DDBJ databases">
        <title>Massive genome expansion in bonnet fungi (Mycena s.s.) driven by repeated elements and novel gene families across ecological guilds.</title>
        <authorList>
            <consortium name="Lawrence Berkeley National Laboratory"/>
            <person name="Harder C.B."/>
            <person name="Miyauchi S."/>
            <person name="Viragh M."/>
            <person name="Kuo A."/>
            <person name="Thoen E."/>
            <person name="Andreopoulos B."/>
            <person name="Lu D."/>
            <person name="Skrede I."/>
            <person name="Drula E."/>
            <person name="Henrissat B."/>
            <person name="Morin E."/>
            <person name="Kohler A."/>
            <person name="Barry K."/>
            <person name="LaButti K."/>
            <person name="Morin E."/>
            <person name="Salamov A."/>
            <person name="Lipzen A."/>
            <person name="Mereny Z."/>
            <person name="Hegedus B."/>
            <person name="Baldrian P."/>
            <person name="Stursova M."/>
            <person name="Weitz H."/>
            <person name="Taylor A."/>
            <person name="Grigoriev I.V."/>
            <person name="Nagy L.G."/>
            <person name="Martin F."/>
            <person name="Kauserud H."/>
        </authorList>
    </citation>
    <scope>NUCLEOTIDE SEQUENCE</scope>
    <source>
        <strain evidence="2">9144</strain>
    </source>
</reference>
<feature type="compositionally biased region" description="Polar residues" evidence="1">
    <location>
        <begin position="321"/>
        <end position="332"/>
    </location>
</feature>
<organism evidence="2 3">
    <name type="scientific">Mycena pura</name>
    <dbReference type="NCBI Taxonomy" id="153505"/>
    <lineage>
        <taxon>Eukaryota</taxon>
        <taxon>Fungi</taxon>
        <taxon>Dikarya</taxon>
        <taxon>Basidiomycota</taxon>
        <taxon>Agaricomycotina</taxon>
        <taxon>Agaricomycetes</taxon>
        <taxon>Agaricomycetidae</taxon>
        <taxon>Agaricales</taxon>
        <taxon>Marasmiineae</taxon>
        <taxon>Mycenaceae</taxon>
        <taxon>Mycena</taxon>
    </lineage>
</organism>
<evidence type="ECO:0000313" key="2">
    <source>
        <dbReference type="EMBL" id="KAJ7214806.1"/>
    </source>
</evidence>
<sequence length="386" mass="41451">MHVSSAAYAPTRRAPGVQLSGGRRANERPWTPSWLVAYILAPRPRAQLQGAAAAAAPPARAHAMQYTRASPHPQHITAPRAYTTRRRRHLDRHARVPGPSPLRNVVYGYGYGETMPWHCRRTRDMSAAALNNAEAAQACGVLPRDETARSADIIALALRPREVLPVLESPAAPVRAAGEARSAIAHDQSHCAAATVASASCRYSRALRRQSVQQVKRALRSCTISHTARPPPWRRRRRTLALPRPPQASARAPLPTYRVPAGHPQCHRSPPASQASLRVPRPLDHSPARLPRASAYLVVYTSGATCSSVPRAPASQPALFPSSTPRRGNSVSAPRARAGTFSSISLQGCLAHCEPDGKRGGARTRSAEAHAMAANAERGGDRAGRG</sequence>
<comment type="caution">
    <text evidence="2">The sequence shown here is derived from an EMBL/GenBank/DDBJ whole genome shotgun (WGS) entry which is preliminary data.</text>
</comment>
<dbReference type="EMBL" id="JARJCW010000018">
    <property type="protein sequence ID" value="KAJ7214806.1"/>
    <property type="molecule type" value="Genomic_DNA"/>
</dbReference>
<feature type="region of interest" description="Disordered" evidence="1">
    <location>
        <begin position="307"/>
        <end position="334"/>
    </location>
</feature>
<name>A0AAD6VJ99_9AGAR</name>
<evidence type="ECO:0000256" key="1">
    <source>
        <dbReference type="SAM" id="MobiDB-lite"/>
    </source>
</evidence>
<feature type="region of interest" description="Disordered" evidence="1">
    <location>
        <begin position="1"/>
        <end position="25"/>
    </location>
</feature>
<dbReference type="AlphaFoldDB" id="A0AAD6VJ99"/>
<evidence type="ECO:0000313" key="3">
    <source>
        <dbReference type="Proteomes" id="UP001219525"/>
    </source>
</evidence>
<dbReference type="Proteomes" id="UP001219525">
    <property type="component" value="Unassembled WGS sequence"/>
</dbReference>